<organism evidence="1 2">
    <name type="scientific">Araneus ventricosus</name>
    <name type="common">Orbweaver spider</name>
    <name type="synonym">Epeira ventricosa</name>
    <dbReference type="NCBI Taxonomy" id="182803"/>
    <lineage>
        <taxon>Eukaryota</taxon>
        <taxon>Metazoa</taxon>
        <taxon>Ecdysozoa</taxon>
        <taxon>Arthropoda</taxon>
        <taxon>Chelicerata</taxon>
        <taxon>Arachnida</taxon>
        <taxon>Araneae</taxon>
        <taxon>Araneomorphae</taxon>
        <taxon>Entelegynae</taxon>
        <taxon>Araneoidea</taxon>
        <taxon>Araneidae</taxon>
        <taxon>Araneus</taxon>
    </lineage>
</organism>
<sequence length="80" mass="9131">MARTTLEPLPLPPIFRAAPLGGRVTFDVRFNLNQGLIYADMGYEPGNFLPQTAFYHQAIAAPSLFLNFLHRIREEKLQTR</sequence>
<protein>
    <submittedName>
        <fullName evidence="1">Uncharacterized protein</fullName>
    </submittedName>
</protein>
<name>A0A4Y2X5R0_ARAVE</name>
<comment type="caution">
    <text evidence="1">The sequence shown here is derived from an EMBL/GenBank/DDBJ whole genome shotgun (WGS) entry which is preliminary data.</text>
</comment>
<evidence type="ECO:0000313" key="1">
    <source>
        <dbReference type="EMBL" id="GBO44863.1"/>
    </source>
</evidence>
<evidence type="ECO:0000313" key="2">
    <source>
        <dbReference type="Proteomes" id="UP000499080"/>
    </source>
</evidence>
<proteinExistence type="predicted"/>
<dbReference type="AlphaFoldDB" id="A0A4Y2X5R0"/>
<gene>
    <name evidence="1" type="ORF">AVEN_244332_1</name>
</gene>
<reference evidence="1 2" key="1">
    <citation type="journal article" date="2019" name="Sci. Rep.">
        <title>Orb-weaving spider Araneus ventricosus genome elucidates the spidroin gene catalogue.</title>
        <authorList>
            <person name="Kono N."/>
            <person name="Nakamura H."/>
            <person name="Ohtoshi R."/>
            <person name="Moran D.A.P."/>
            <person name="Shinohara A."/>
            <person name="Yoshida Y."/>
            <person name="Fujiwara M."/>
            <person name="Mori M."/>
            <person name="Tomita M."/>
            <person name="Arakawa K."/>
        </authorList>
    </citation>
    <scope>NUCLEOTIDE SEQUENCE [LARGE SCALE GENOMIC DNA]</scope>
</reference>
<accession>A0A4Y2X5R0</accession>
<keyword evidence="2" id="KW-1185">Reference proteome</keyword>
<dbReference type="Proteomes" id="UP000499080">
    <property type="component" value="Unassembled WGS sequence"/>
</dbReference>
<dbReference type="EMBL" id="BGPR01071770">
    <property type="protein sequence ID" value="GBO44863.1"/>
    <property type="molecule type" value="Genomic_DNA"/>
</dbReference>